<dbReference type="GO" id="GO:0004497">
    <property type="term" value="F:monooxygenase activity"/>
    <property type="evidence" value="ECO:0007669"/>
    <property type="project" value="UniProtKB-KW"/>
</dbReference>
<name>A0A1H2VBD3_9BACL</name>
<keyword evidence="3" id="KW-0503">Monooxygenase</keyword>
<proteinExistence type="predicted"/>
<dbReference type="SUPFAM" id="SSF54909">
    <property type="entry name" value="Dimeric alpha+beta barrel"/>
    <property type="match status" value="1"/>
</dbReference>
<dbReference type="EMBL" id="FNOJ01000010">
    <property type="protein sequence ID" value="SDW65656.1"/>
    <property type="molecule type" value="Genomic_DNA"/>
</dbReference>
<feature type="domain" description="ABM" evidence="1">
    <location>
        <begin position="4"/>
        <end position="95"/>
    </location>
</feature>
<dbReference type="InterPro" id="IPR011008">
    <property type="entry name" value="Dimeric_a/b-barrel"/>
</dbReference>
<dbReference type="InterPro" id="IPR050404">
    <property type="entry name" value="Heme-degrading_MO"/>
</dbReference>
<organism evidence="3 4">
    <name type="scientific">Alicyclobacillus hesperidum</name>
    <dbReference type="NCBI Taxonomy" id="89784"/>
    <lineage>
        <taxon>Bacteria</taxon>
        <taxon>Bacillati</taxon>
        <taxon>Bacillota</taxon>
        <taxon>Bacilli</taxon>
        <taxon>Bacillales</taxon>
        <taxon>Alicyclobacillaceae</taxon>
        <taxon>Alicyclobacillus</taxon>
    </lineage>
</organism>
<dbReference type="Pfam" id="PF03992">
    <property type="entry name" value="ABM"/>
    <property type="match status" value="1"/>
</dbReference>
<gene>
    <name evidence="2" type="ORF">Heshes_23500</name>
    <name evidence="3" type="ORF">SAMN04489725_11079</name>
</gene>
<dbReference type="STRING" id="89784.SAMN04489725_11079"/>
<evidence type="ECO:0000313" key="4">
    <source>
        <dbReference type="Proteomes" id="UP000182589"/>
    </source>
</evidence>
<reference evidence="3" key="1">
    <citation type="submission" date="2016-10" db="EMBL/GenBank/DDBJ databases">
        <authorList>
            <person name="de Groot N.N."/>
        </authorList>
    </citation>
    <scope>NUCLEOTIDE SEQUENCE [LARGE SCALE GENOMIC DNA]</scope>
    <source>
        <strain evidence="3">DSM 12489</strain>
    </source>
</reference>
<dbReference type="Proteomes" id="UP001157137">
    <property type="component" value="Unassembled WGS sequence"/>
</dbReference>
<reference evidence="4" key="2">
    <citation type="submission" date="2016-10" db="EMBL/GenBank/DDBJ databases">
        <authorList>
            <person name="Varghese N."/>
        </authorList>
    </citation>
    <scope>NUCLEOTIDE SEQUENCE [LARGE SCALE GENOMIC DNA]</scope>
    <source>
        <strain evidence="4">DSM 12489</strain>
    </source>
</reference>
<dbReference type="PANTHER" id="PTHR34474:SF2">
    <property type="entry name" value="SIGNAL TRANSDUCTION PROTEIN TRAP"/>
    <property type="match status" value="1"/>
</dbReference>
<keyword evidence="3" id="KW-0560">Oxidoreductase</keyword>
<reference evidence="2" key="3">
    <citation type="submission" date="2023-02" db="EMBL/GenBank/DDBJ databases">
        <title>Proposal of a novel subspecies: Alicyclobacillus hesperidum subspecies aegle.</title>
        <authorList>
            <person name="Goto K."/>
            <person name="Fujii T."/>
            <person name="Yasui K."/>
            <person name="Mochida K."/>
            <person name="Kato-Tanaka Y."/>
            <person name="Morohoshi S."/>
            <person name="An S.Y."/>
            <person name="Kasai H."/>
            <person name="Yokota A."/>
        </authorList>
    </citation>
    <scope>NUCLEOTIDE SEQUENCE</scope>
    <source>
        <strain evidence="2">DSM 12766</strain>
    </source>
</reference>
<protein>
    <submittedName>
        <fullName evidence="3">Heme-degrading monooxygenase HmoA</fullName>
    </submittedName>
</protein>
<accession>A0A1H2VBD3</accession>
<dbReference type="PROSITE" id="PS51725">
    <property type="entry name" value="ABM"/>
    <property type="match status" value="1"/>
</dbReference>
<evidence type="ECO:0000313" key="2">
    <source>
        <dbReference type="EMBL" id="GLV14666.1"/>
    </source>
</evidence>
<evidence type="ECO:0000259" key="1">
    <source>
        <dbReference type="PROSITE" id="PS51725"/>
    </source>
</evidence>
<dbReference type="EMBL" id="BSRA01000015">
    <property type="protein sequence ID" value="GLV14666.1"/>
    <property type="molecule type" value="Genomic_DNA"/>
</dbReference>
<dbReference type="PANTHER" id="PTHR34474">
    <property type="entry name" value="SIGNAL TRANSDUCTION PROTEIN TRAP"/>
    <property type="match status" value="1"/>
</dbReference>
<dbReference type="Gene3D" id="3.30.70.100">
    <property type="match status" value="1"/>
</dbReference>
<keyword evidence="4" id="KW-1185">Reference proteome</keyword>
<dbReference type="AlphaFoldDB" id="A0A1H2VBD3"/>
<dbReference type="Proteomes" id="UP000182589">
    <property type="component" value="Unassembled WGS sequence"/>
</dbReference>
<evidence type="ECO:0000313" key="3">
    <source>
        <dbReference type="EMBL" id="SDW65656.1"/>
    </source>
</evidence>
<dbReference type="InterPro" id="IPR007138">
    <property type="entry name" value="ABM_dom"/>
</dbReference>
<sequence length="103" mass="12319">MNMYIVHSTIVVPLEKVSEVIAIYRHRTGSVDKWPGFLSFQLLQNERRPEELTVQLTWQDKDSYLAWARSDDFRRVHELEKRYPDAELRSVRPTVRKYQVVAE</sequence>